<evidence type="ECO:0000313" key="2">
    <source>
        <dbReference type="EMBL" id="WZV99508.1"/>
    </source>
</evidence>
<dbReference type="PANTHER" id="PTHR42905">
    <property type="entry name" value="PHOSPHOENOLPYRUVATE CARBOXYLASE"/>
    <property type="match status" value="1"/>
</dbReference>
<keyword evidence="1" id="KW-0479">Metal-binding</keyword>
<keyword evidence="3" id="KW-1185">Reference proteome</keyword>
<proteinExistence type="predicted"/>
<dbReference type="EMBL" id="CP151800">
    <property type="protein sequence ID" value="WZV99508.1"/>
    <property type="molecule type" value="Genomic_DNA"/>
</dbReference>
<accession>A0ABZ3BAS5</accession>
<dbReference type="Pfam" id="PF13714">
    <property type="entry name" value="PEP_mutase"/>
    <property type="match status" value="1"/>
</dbReference>
<evidence type="ECO:0000313" key="3">
    <source>
        <dbReference type="Proteomes" id="UP001466893"/>
    </source>
</evidence>
<name>A0ABZ3BAS5_9ENTR</name>
<protein>
    <submittedName>
        <fullName evidence="2">Isocitrate lyase/phosphoenolpyruvate mutase family protein</fullName>
    </submittedName>
</protein>
<dbReference type="InterPro" id="IPR040442">
    <property type="entry name" value="Pyrv_kinase-like_dom_sf"/>
</dbReference>
<dbReference type="GO" id="GO:0016829">
    <property type="term" value="F:lyase activity"/>
    <property type="evidence" value="ECO:0007669"/>
    <property type="project" value="UniProtKB-KW"/>
</dbReference>
<reference evidence="2 3" key="1">
    <citation type="submission" date="2024-04" db="EMBL/GenBank/DDBJ databases">
        <title>Kosakonia calanthae sp. nov., a halophilic bacterium isolated from leaves of Calanthe tiplacata.</title>
        <authorList>
            <person name="Wu P."/>
        </authorList>
    </citation>
    <scope>NUCLEOTIDE SEQUENCE [LARGE SCALE GENOMIC DNA]</scope>
    <source>
        <strain evidence="2 3">BYX6</strain>
    </source>
</reference>
<organism evidence="2 3">
    <name type="scientific">Kosakonia calanthes</name>
    <dbReference type="NCBI Taxonomy" id="3139408"/>
    <lineage>
        <taxon>Bacteria</taxon>
        <taxon>Pseudomonadati</taxon>
        <taxon>Pseudomonadota</taxon>
        <taxon>Gammaproteobacteria</taxon>
        <taxon>Enterobacterales</taxon>
        <taxon>Enterobacteriaceae</taxon>
        <taxon>Kosakonia</taxon>
    </lineage>
</organism>
<dbReference type="RefSeq" id="WP_342324048.1">
    <property type="nucleotide sequence ID" value="NZ_CP151800.1"/>
</dbReference>
<dbReference type="CDD" id="cd00377">
    <property type="entry name" value="ICL_PEPM"/>
    <property type="match status" value="1"/>
</dbReference>
<evidence type="ECO:0000256" key="1">
    <source>
        <dbReference type="ARBA" id="ARBA00022723"/>
    </source>
</evidence>
<sequence length="253" mass="27937">MDFTELHHQNKPLLIANVWDAGSARAAQRSGYQALGTSSAAIAAMLGYEDGEAMSFDELFYIVTRIKSATCLPLSVDVEAGFGETANEMTTNLKRLAQLGVVGVNLEDSRVVNGVRQLDNAVTFASRLKEIRKQLADENYPLFINVRTDTFLLNHQQALQETLLRGRLYEQSGADGLFVPCLTAENDIETLSREINLPLNIMCMPDLPRFDRLGQLGVNRISMGNFVHSALQLKLENIMQTIQSQQSFAGVVG</sequence>
<dbReference type="InterPro" id="IPR039556">
    <property type="entry name" value="ICL/PEPM"/>
</dbReference>
<gene>
    <name evidence="2" type="ORF">AAEY27_06370</name>
</gene>
<dbReference type="Proteomes" id="UP001466893">
    <property type="component" value="Chromosome"/>
</dbReference>
<dbReference type="PANTHER" id="PTHR42905:SF16">
    <property type="entry name" value="CARBOXYPHOSPHONOENOLPYRUVATE PHOSPHONOMUTASE-LIKE PROTEIN (AFU_ORTHOLOGUE AFUA_5G07230)"/>
    <property type="match status" value="1"/>
</dbReference>
<dbReference type="InterPro" id="IPR015813">
    <property type="entry name" value="Pyrv/PenolPyrv_kinase-like_dom"/>
</dbReference>
<dbReference type="SUPFAM" id="SSF51621">
    <property type="entry name" value="Phosphoenolpyruvate/pyruvate domain"/>
    <property type="match status" value="1"/>
</dbReference>
<keyword evidence="2" id="KW-0456">Lyase</keyword>
<dbReference type="Gene3D" id="3.20.20.60">
    <property type="entry name" value="Phosphoenolpyruvate-binding domains"/>
    <property type="match status" value="1"/>
</dbReference>